<gene>
    <name evidence="9" type="primary">RvY_13610-1</name>
    <name evidence="9" type="synonym">RvY_13610.1</name>
    <name evidence="9" type="ORF">RvY_13610</name>
</gene>
<organism evidence="9 10">
    <name type="scientific">Ramazzottius varieornatus</name>
    <name type="common">Water bear</name>
    <name type="synonym">Tardigrade</name>
    <dbReference type="NCBI Taxonomy" id="947166"/>
    <lineage>
        <taxon>Eukaryota</taxon>
        <taxon>Metazoa</taxon>
        <taxon>Ecdysozoa</taxon>
        <taxon>Tardigrada</taxon>
        <taxon>Eutardigrada</taxon>
        <taxon>Parachela</taxon>
        <taxon>Hypsibioidea</taxon>
        <taxon>Ramazzottiidae</taxon>
        <taxon>Ramazzottius</taxon>
    </lineage>
</organism>
<evidence type="ECO:0000256" key="6">
    <source>
        <dbReference type="SAM" id="Phobius"/>
    </source>
</evidence>
<dbReference type="PANTHER" id="PTHR12770">
    <property type="entry name" value="RUS1 FAMILY PROTEIN C16ORF58"/>
    <property type="match status" value="1"/>
</dbReference>
<accession>A0A1D1VQM1</accession>
<evidence type="ECO:0000259" key="8">
    <source>
        <dbReference type="Pfam" id="PF24160"/>
    </source>
</evidence>
<evidence type="ECO:0000259" key="7">
    <source>
        <dbReference type="Pfam" id="PF04884"/>
    </source>
</evidence>
<evidence type="ECO:0000256" key="5">
    <source>
        <dbReference type="ARBA" id="ARBA00023136"/>
    </source>
</evidence>
<keyword evidence="10" id="KW-1185">Reference proteome</keyword>
<dbReference type="AlphaFoldDB" id="A0A1D1VQM1"/>
<dbReference type="InterPro" id="IPR006968">
    <property type="entry name" value="RUS_fam"/>
</dbReference>
<comment type="caution">
    <text evidence="9">The sequence shown here is derived from an EMBL/GenBank/DDBJ whole genome shotgun (WGS) entry which is preliminary data.</text>
</comment>
<reference evidence="9 10" key="1">
    <citation type="journal article" date="2016" name="Nat. Commun.">
        <title>Extremotolerant tardigrade genome and improved radiotolerance of human cultured cells by tardigrade-unique protein.</title>
        <authorList>
            <person name="Hashimoto T."/>
            <person name="Horikawa D.D."/>
            <person name="Saito Y."/>
            <person name="Kuwahara H."/>
            <person name="Kozuka-Hata H."/>
            <person name="Shin-I T."/>
            <person name="Minakuchi Y."/>
            <person name="Ohishi K."/>
            <person name="Motoyama A."/>
            <person name="Aizu T."/>
            <person name="Enomoto A."/>
            <person name="Kondo K."/>
            <person name="Tanaka S."/>
            <person name="Hara Y."/>
            <person name="Koshikawa S."/>
            <person name="Sagara H."/>
            <person name="Miura T."/>
            <person name="Yokobori S."/>
            <person name="Miyagawa K."/>
            <person name="Suzuki Y."/>
            <person name="Kubo T."/>
            <person name="Oyama M."/>
            <person name="Kohara Y."/>
            <person name="Fujiyama A."/>
            <person name="Arakawa K."/>
            <person name="Katayama T."/>
            <person name="Toyoda A."/>
            <person name="Kunieda T."/>
        </authorList>
    </citation>
    <scope>NUCLEOTIDE SEQUENCE [LARGE SCALE GENOMIC DNA]</scope>
    <source>
        <strain evidence="9 10">YOKOZUNA-1</strain>
    </source>
</reference>
<dbReference type="EMBL" id="BDGG01000009">
    <property type="protein sequence ID" value="GAV03136.1"/>
    <property type="molecule type" value="Genomic_DNA"/>
</dbReference>
<protein>
    <recommendedName>
        <fullName evidence="11">DUF647 domain-containing protein</fullName>
    </recommendedName>
</protein>
<keyword evidence="5 6" id="KW-0472">Membrane</keyword>
<dbReference type="Pfam" id="PF24160">
    <property type="entry name" value="UVB_sens_C"/>
    <property type="match status" value="1"/>
</dbReference>
<name>A0A1D1VQM1_RAMVA</name>
<feature type="domain" description="Root UVB sensitive protein C-terminal" evidence="8">
    <location>
        <begin position="278"/>
        <end position="419"/>
    </location>
</feature>
<feature type="transmembrane region" description="Helical" evidence="6">
    <location>
        <begin position="231"/>
        <end position="250"/>
    </location>
</feature>
<dbReference type="GO" id="GO:0016020">
    <property type="term" value="C:membrane"/>
    <property type="evidence" value="ECO:0007669"/>
    <property type="project" value="UniProtKB-SubCell"/>
</dbReference>
<evidence type="ECO:0008006" key="11">
    <source>
        <dbReference type="Google" id="ProtNLM"/>
    </source>
</evidence>
<keyword evidence="3 6" id="KW-0812">Transmembrane</keyword>
<feature type="transmembrane region" description="Helical" evidence="6">
    <location>
        <begin position="207"/>
        <end position="225"/>
    </location>
</feature>
<evidence type="ECO:0000256" key="1">
    <source>
        <dbReference type="ARBA" id="ARBA00004370"/>
    </source>
</evidence>
<evidence type="ECO:0000256" key="4">
    <source>
        <dbReference type="ARBA" id="ARBA00022989"/>
    </source>
</evidence>
<dbReference type="InterPro" id="IPR055412">
    <property type="entry name" value="UVB_sens_C"/>
</dbReference>
<evidence type="ECO:0000313" key="9">
    <source>
        <dbReference type="EMBL" id="GAV03136.1"/>
    </source>
</evidence>
<evidence type="ECO:0000313" key="10">
    <source>
        <dbReference type="Proteomes" id="UP000186922"/>
    </source>
</evidence>
<feature type="domain" description="Protein root UVB sensitive/RUS" evidence="7">
    <location>
        <begin position="40"/>
        <end position="273"/>
    </location>
</feature>
<comment type="subcellular location">
    <subcellularLocation>
        <location evidence="1">Membrane</location>
    </subcellularLocation>
</comment>
<comment type="similarity">
    <text evidence="2">Belongs to the RUS1 family.</text>
</comment>
<feature type="transmembrane region" description="Helical" evidence="6">
    <location>
        <begin position="159"/>
        <end position="186"/>
    </location>
</feature>
<evidence type="ECO:0000256" key="2">
    <source>
        <dbReference type="ARBA" id="ARBA00007558"/>
    </source>
</evidence>
<dbReference type="InterPro" id="IPR054549">
    <property type="entry name" value="UVB_sens_RUS_dom"/>
</dbReference>
<dbReference type="PANTHER" id="PTHR12770:SF31">
    <property type="entry name" value="RUS FAMILY MEMBER 1"/>
    <property type="match status" value="1"/>
</dbReference>
<keyword evidence="4 6" id="KW-1133">Transmembrane helix</keyword>
<dbReference type="OrthoDB" id="364779at2759"/>
<dbReference type="Pfam" id="PF04884">
    <property type="entry name" value="UVB_sens_prot"/>
    <property type="match status" value="1"/>
</dbReference>
<sequence>MTSIVAEEYCGTPSKQKHVFILRNDRLVKFKNGRKRQYGFGSFFNEVFFPEGYPHSVSKDYLSYQIYDTIQAFCSSVNGTIATQSIMQGLGVGAEATTALAATMTWVLKDGMGMIGRIVFAWAQGTDLDCDLKRWRLRADILNDVSMFLDVCSSNFGGFFVHIVCASALLKAIVVIAGLGTRPAIIQHQARRNNIGDVAAKDSSQETLVNLAALVTSLVIMPIIAPSKWMSWFAFFLLAAVHIIANYCAVRSLSLETFNAARFHVAVKAFMNSGCTNVPSVREVNLREPVVLSLPRRWVLSIGSRLPKSKLTSQDCATLKDIYEKDLYSLFVDNEKGRIFVFLAPLATQEDVIRAGFEAEVVGYRLSERKYASMVTFDLMRDVHNELPELFGRFCKLAKAEGWDFSRNYLGVKEWKVNWIVPPSGDFVTI</sequence>
<proteinExistence type="inferred from homology"/>
<dbReference type="Proteomes" id="UP000186922">
    <property type="component" value="Unassembled WGS sequence"/>
</dbReference>
<evidence type="ECO:0000256" key="3">
    <source>
        <dbReference type="ARBA" id="ARBA00022692"/>
    </source>
</evidence>